<dbReference type="PROSITE" id="PS51037">
    <property type="entry name" value="YEATS"/>
    <property type="match status" value="1"/>
</dbReference>
<dbReference type="InterPro" id="IPR038704">
    <property type="entry name" value="YEAST_sf"/>
</dbReference>
<dbReference type="CDD" id="cd16905">
    <property type="entry name" value="YEATS_Taf14_like"/>
    <property type="match status" value="1"/>
</dbReference>
<evidence type="ECO:0000256" key="2">
    <source>
        <dbReference type="PROSITE-ProRule" id="PRU00376"/>
    </source>
</evidence>
<dbReference type="OMA" id="INELWEF"/>
<dbReference type="GO" id="GO:0000785">
    <property type="term" value="C:chromatin"/>
    <property type="evidence" value="ECO:0007669"/>
    <property type="project" value="UniProtKB-ARBA"/>
</dbReference>
<feature type="compositionally biased region" description="Low complexity" evidence="3">
    <location>
        <begin position="179"/>
        <end position="194"/>
    </location>
</feature>
<comment type="subcellular location">
    <subcellularLocation>
        <location evidence="2">Nucleus</location>
    </subcellularLocation>
</comment>
<dbReference type="Pfam" id="PF03366">
    <property type="entry name" value="YEATS"/>
    <property type="match status" value="1"/>
</dbReference>
<dbReference type="InterPro" id="IPR005033">
    <property type="entry name" value="YEATS"/>
</dbReference>
<proteinExistence type="predicted"/>
<evidence type="ECO:0000313" key="6">
    <source>
        <dbReference type="Proteomes" id="UP000014254"/>
    </source>
</evidence>
<dbReference type="Proteomes" id="UP000014254">
    <property type="component" value="Unassembled WGS sequence"/>
</dbReference>
<organism evidence="5 6">
    <name type="scientific">Mucor circinelloides f. circinelloides (strain 1006PhL)</name>
    <name type="common">Mucormycosis agent</name>
    <name type="synonym">Calyptromyces circinelloides</name>
    <dbReference type="NCBI Taxonomy" id="1220926"/>
    <lineage>
        <taxon>Eukaryota</taxon>
        <taxon>Fungi</taxon>
        <taxon>Fungi incertae sedis</taxon>
        <taxon>Mucoromycota</taxon>
        <taxon>Mucoromycotina</taxon>
        <taxon>Mucoromycetes</taxon>
        <taxon>Mucorales</taxon>
        <taxon>Mucorineae</taxon>
        <taxon>Mucoraceae</taxon>
        <taxon>Mucor</taxon>
    </lineage>
</organism>
<evidence type="ECO:0000256" key="1">
    <source>
        <dbReference type="ARBA" id="ARBA00023242"/>
    </source>
</evidence>
<keyword evidence="1 2" id="KW-0539">Nucleus</keyword>
<feature type="domain" description="YEATS" evidence="4">
    <location>
        <begin position="1"/>
        <end position="147"/>
    </location>
</feature>
<dbReference type="EMBL" id="KE123970">
    <property type="protein sequence ID" value="EPB87344.1"/>
    <property type="molecule type" value="Genomic_DNA"/>
</dbReference>
<evidence type="ECO:0000256" key="3">
    <source>
        <dbReference type="SAM" id="MobiDB-lite"/>
    </source>
</evidence>
<accession>S2JC48</accession>
<dbReference type="InParanoid" id="S2JC48"/>
<protein>
    <recommendedName>
        <fullName evidence="4">YEATS domain-containing protein</fullName>
    </recommendedName>
</protein>
<dbReference type="AlphaFoldDB" id="S2JC48"/>
<dbReference type="GO" id="GO:0006355">
    <property type="term" value="P:regulation of DNA-templated transcription"/>
    <property type="evidence" value="ECO:0007669"/>
    <property type="project" value="InterPro"/>
</dbReference>
<gene>
    <name evidence="5" type="ORF">HMPREF1544_05869</name>
</gene>
<evidence type="ECO:0000313" key="5">
    <source>
        <dbReference type="EMBL" id="EPB87344.1"/>
    </source>
</evidence>
<dbReference type="InterPro" id="IPR055129">
    <property type="entry name" value="YEATS_dom"/>
</dbReference>
<sequence>MEKRLKINCSSKVIKDRFTNNGDVWRAWTVTLEVPNVDLSEHIDHVEYVLHASFGLPPVVCTEPPYQLQKEGWGEFDLLIQLFFKDSLLPSPQNYIFDLNFKKSKYANWRRIILGSDAEYKQEEQDEDYMIDFVTDRDRQARARRRRPTVKYEQQQQQQQGPSSKKPKKVFKRQRTVNSASSSSSSPSSSSATSLVTPPADNNNKDLQQHQHQHQDVVQQESIQSKQTSVCRSPHYILDPANDLSLVLDAETIDLAELKALLEALDDTHLRQAYGIMKKYDTSKMKIQTTDDGYYLIDINTACSDLINELWEFVIDVEIEKCKESSTLSEHQHEQQQQH</sequence>
<dbReference type="STRING" id="1220926.S2JC48"/>
<evidence type="ECO:0000259" key="4">
    <source>
        <dbReference type="PROSITE" id="PS51037"/>
    </source>
</evidence>
<dbReference type="PANTHER" id="PTHR23195">
    <property type="entry name" value="YEATS DOMAIN"/>
    <property type="match status" value="1"/>
</dbReference>
<dbReference type="Gene3D" id="2.60.40.1970">
    <property type="entry name" value="YEATS domain"/>
    <property type="match status" value="1"/>
</dbReference>
<feature type="compositionally biased region" description="Basic and acidic residues" evidence="3">
    <location>
        <begin position="203"/>
        <end position="215"/>
    </location>
</feature>
<name>S2JC48_MUCC1</name>
<dbReference type="VEuPathDB" id="FungiDB:HMPREF1544_05869"/>
<dbReference type="GO" id="GO:0005634">
    <property type="term" value="C:nucleus"/>
    <property type="evidence" value="ECO:0007669"/>
    <property type="project" value="UniProtKB-SubCell"/>
</dbReference>
<reference evidence="6" key="1">
    <citation type="submission" date="2013-05" db="EMBL/GenBank/DDBJ databases">
        <title>The Genome sequence of Mucor circinelloides f. circinelloides 1006PhL.</title>
        <authorList>
            <consortium name="The Broad Institute Genomics Platform"/>
            <person name="Cuomo C."/>
            <person name="Earl A."/>
            <person name="Findley K."/>
            <person name="Lee S.C."/>
            <person name="Walker B."/>
            <person name="Young S."/>
            <person name="Zeng Q."/>
            <person name="Gargeya S."/>
            <person name="Fitzgerald M."/>
            <person name="Haas B."/>
            <person name="Abouelleil A."/>
            <person name="Allen A.W."/>
            <person name="Alvarado L."/>
            <person name="Arachchi H.M."/>
            <person name="Berlin A.M."/>
            <person name="Chapman S.B."/>
            <person name="Gainer-Dewar J."/>
            <person name="Goldberg J."/>
            <person name="Griggs A."/>
            <person name="Gujja S."/>
            <person name="Hansen M."/>
            <person name="Howarth C."/>
            <person name="Imamovic A."/>
            <person name="Ireland A."/>
            <person name="Larimer J."/>
            <person name="McCowan C."/>
            <person name="Murphy C."/>
            <person name="Pearson M."/>
            <person name="Poon T.W."/>
            <person name="Priest M."/>
            <person name="Roberts A."/>
            <person name="Saif S."/>
            <person name="Shea T."/>
            <person name="Sisk P."/>
            <person name="Sykes S."/>
            <person name="Wortman J."/>
            <person name="Nusbaum C."/>
            <person name="Birren B."/>
        </authorList>
    </citation>
    <scope>NUCLEOTIDE SEQUENCE [LARGE SCALE GENOMIC DNA]</scope>
    <source>
        <strain evidence="6">1006PhL</strain>
    </source>
</reference>
<feature type="compositionally biased region" description="Basic residues" evidence="3">
    <location>
        <begin position="165"/>
        <end position="175"/>
    </location>
</feature>
<feature type="region of interest" description="Disordered" evidence="3">
    <location>
        <begin position="138"/>
        <end position="225"/>
    </location>
</feature>
<dbReference type="OrthoDB" id="1741717at2759"/>
<keyword evidence="6" id="KW-1185">Reference proteome</keyword>